<dbReference type="RefSeq" id="WP_110923409.1">
    <property type="nucleotide sequence ID" value="NZ_QJSU01000006.1"/>
</dbReference>
<dbReference type="Gene3D" id="3.40.1350.140">
    <property type="entry name" value="MepB-like"/>
    <property type="match status" value="1"/>
</dbReference>
<organism evidence="1 2">
    <name type="scientific">Psychrobacter fozii</name>
    <dbReference type="NCBI Taxonomy" id="198480"/>
    <lineage>
        <taxon>Bacteria</taxon>
        <taxon>Pseudomonadati</taxon>
        <taxon>Pseudomonadota</taxon>
        <taxon>Gammaproteobacteria</taxon>
        <taxon>Moraxellales</taxon>
        <taxon>Moraxellaceae</taxon>
        <taxon>Psychrobacter</taxon>
    </lineage>
</organism>
<accession>A0A2V4UXY6</accession>
<protein>
    <recommendedName>
        <fullName evidence="3">MepB protein</fullName>
    </recommendedName>
</protein>
<comment type="caution">
    <text evidence="1">The sequence shown here is derived from an EMBL/GenBank/DDBJ whole genome shotgun (WGS) entry which is preliminary data.</text>
</comment>
<sequence length="173" mass="19888">MHTFDSVLDHINKIIYEPHQFIVSSIKQEAQNSEYAAGLFTLSSRSAIKTARGRVAKQTPNKVGQFVTFWEKDAKGINQPFQYDQSPDLLVITTFKDNHTFGQFVFPKYILLRHNILQSHSTKGKMGIRVYPSWEKPTSNTAVKTQTWQLDYFFTVTDTGVLPIEKIRALYIV</sequence>
<evidence type="ECO:0000313" key="1">
    <source>
        <dbReference type="EMBL" id="PYE38662.1"/>
    </source>
</evidence>
<dbReference type="Proteomes" id="UP000247746">
    <property type="component" value="Unassembled WGS sequence"/>
</dbReference>
<evidence type="ECO:0000313" key="2">
    <source>
        <dbReference type="Proteomes" id="UP000247746"/>
    </source>
</evidence>
<dbReference type="AlphaFoldDB" id="A0A2V4UXY6"/>
<dbReference type="EMBL" id="QJSU01000006">
    <property type="protein sequence ID" value="PYE38662.1"/>
    <property type="molecule type" value="Genomic_DNA"/>
</dbReference>
<dbReference type="InterPro" id="IPR038231">
    <property type="entry name" value="MepB-like_sf"/>
</dbReference>
<evidence type="ECO:0008006" key="3">
    <source>
        <dbReference type="Google" id="ProtNLM"/>
    </source>
</evidence>
<gene>
    <name evidence="1" type="ORF">DFP82_10667</name>
</gene>
<dbReference type="InterPro" id="IPR011235">
    <property type="entry name" value="MepB-like"/>
</dbReference>
<dbReference type="Pfam" id="PF08877">
    <property type="entry name" value="MepB-like"/>
    <property type="match status" value="1"/>
</dbReference>
<name>A0A2V4UXY6_9GAMM</name>
<dbReference type="OrthoDB" id="4954833at2"/>
<dbReference type="PIRSF" id="PIRSF032285">
    <property type="entry name" value="UCP032285"/>
    <property type="match status" value="1"/>
</dbReference>
<reference evidence="1 2" key="1">
    <citation type="submission" date="2018-06" db="EMBL/GenBank/DDBJ databases">
        <title>Genomic Encyclopedia of Type Strains, Phase III (KMG-III): the genomes of soil and plant-associated and newly described type strains.</title>
        <authorList>
            <person name="Whitman W."/>
        </authorList>
    </citation>
    <scope>NUCLEOTIDE SEQUENCE [LARGE SCALE GENOMIC DNA]</scope>
    <source>
        <strain evidence="1 2">CECT 5889</strain>
    </source>
</reference>
<keyword evidence="2" id="KW-1185">Reference proteome</keyword>
<proteinExistence type="predicted"/>